<keyword evidence="3" id="KW-0805">Transcription regulation</keyword>
<dbReference type="GO" id="GO:0080090">
    <property type="term" value="P:regulation of primary metabolic process"/>
    <property type="evidence" value="ECO:0007669"/>
    <property type="project" value="UniProtKB-ARBA"/>
</dbReference>
<evidence type="ECO:0000259" key="7">
    <source>
        <dbReference type="PROSITE" id="PS50090"/>
    </source>
</evidence>
<dbReference type="Gene3D" id="1.10.10.60">
    <property type="entry name" value="Homeodomain-like"/>
    <property type="match status" value="2"/>
</dbReference>
<feature type="domain" description="HTH myb-type" evidence="8">
    <location>
        <begin position="68"/>
        <end position="118"/>
    </location>
</feature>
<dbReference type="EMBL" id="OQ909586">
    <property type="protein sequence ID" value="WLQ69494.1"/>
    <property type="molecule type" value="mRNA"/>
</dbReference>
<organism evidence="9">
    <name type="scientific">Zingiber officinale</name>
    <name type="common">Ginger</name>
    <name type="synonym">Amomum zingiber</name>
    <dbReference type="NCBI Taxonomy" id="94328"/>
    <lineage>
        <taxon>Eukaryota</taxon>
        <taxon>Viridiplantae</taxon>
        <taxon>Streptophyta</taxon>
        <taxon>Embryophyta</taxon>
        <taxon>Tracheophyta</taxon>
        <taxon>Spermatophyta</taxon>
        <taxon>Magnoliopsida</taxon>
        <taxon>Liliopsida</taxon>
        <taxon>Zingiberales</taxon>
        <taxon>Zingiberaceae</taxon>
        <taxon>Zingiber</taxon>
    </lineage>
</organism>
<dbReference type="InterPro" id="IPR001005">
    <property type="entry name" value="SANT/Myb"/>
</dbReference>
<dbReference type="SUPFAM" id="SSF46689">
    <property type="entry name" value="Homeodomain-like"/>
    <property type="match status" value="1"/>
</dbReference>
<sequence length="254" mass="28854">MGRSPCCKETKTDVKKGPWTPEEDRKLIEYVQLHGHRSWRSLPENAGLNRCGKSCRLRWNNYLRPGIKRGQFSDEEERQIVHLHSLLGNKWSKISSFLPGRTDNEIKNHWNTRLKKKLLRMGIDPVTHDQLPSLANLNALLMQAANLQMLQNLVQLMSTPNKVPLLPEPCSGINPHLIDLLPLNSLLEELLVTSPLDPIVSSYDMPISCSDTHQMVPEGNLEGTECLQRDSVAAAPWQGLNLAEQEFSWKDILE</sequence>
<dbReference type="GO" id="GO:0051707">
    <property type="term" value="P:response to other organism"/>
    <property type="evidence" value="ECO:0007669"/>
    <property type="project" value="UniProtKB-ARBA"/>
</dbReference>
<dbReference type="PANTHER" id="PTHR47994:SF5">
    <property type="entry name" value="F14D16.11-RELATED"/>
    <property type="match status" value="1"/>
</dbReference>
<evidence type="ECO:0000256" key="4">
    <source>
        <dbReference type="ARBA" id="ARBA00023125"/>
    </source>
</evidence>
<dbReference type="Pfam" id="PF00249">
    <property type="entry name" value="Myb_DNA-binding"/>
    <property type="match status" value="2"/>
</dbReference>
<feature type="domain" description="Myb-like" evidence="7">
    <location>
        <begin position="64"/>
        <end position="114"/>
    </location>
</feature>
<dbReference type="PANTHER" id="PTHR47994">
    <property type="entry name" value="F14D16.11-RELATED"/>
    <property type="match status" value="1"/>
</dbReference>
<dbReference type="PROSITE" id="PS51294">
    <property type="entry name" value="HTH_MYB"/>
    <property type="match status" value="2"/>
</dbReference>
<accession>A0AA50C9P5</accession>
<feature type="domain" description="HTH myb-type" evidence="8">
    <location>
        <begin position="11"/>
        <end position="67"/>
    </location>
</feature>
<comment type="subcellular location">
    <subcellularLocation>
        <location evidence="1">Nucleus</location>
    </subcellularLocation>
</comment>
<dbReference type="PROSITE" id="PS50090">
    <property type="entry name" value="MYB_LIKE"/>
    <property type="match status" value="2"/>
</dbReference>
<name>A0AA50C9P5_ZINOF</name>
<dbReference type="InterPro" id="IPR009057">
    <property type="entry name" value="Homeodomain-like_sf"/>
</dbReference>
<keyword evidence="6" id="KW-0539">Nucleus</keyword>
<keyword evidence="2" id="KW-0677">Repeat</keyword>
<dbReference type="FunFam" id="1.10.10.60:FF:000394">
    <property type="entry name" value="MYB transcription factor"/>
    <property type="match status" value="1"/>
</dbReference>
<proteinExistence type="evidence at transcript level"/>
<evidence type="ECO:0000256" key="5">
    <source>
        <dbReference type="ARBA" id="ARBA00023163"/>
    </source>
</evidence>
<evidence type="ECO:0000256" key="2">
    <source>
        <dbReference type="ARBA" id="ARBA00022737"/>
    </source>
</evidence>
<dbReference type="GO" id="GO:0005634">
    <property type="term" value="C:nucleus"/>
    <property type="evidence" value="ECO:0007669"/>
    <property type="project" value="UniProtKB-SubCell"/>
</dbReference>
<dbReference type="FunFam" id="1.10.10.60:FF:000001">
    <property type="entry name" value="MYB-related transcription factor"/>
    <property type="match status" value="1"/>
</dbReference>
<keyword evidence="4" id="KW-0238">DNA-binding</keyword>
<keyword evidence="5" id="KW-0804">Transcription</keyword>
<dbReference type="AlphaFoldDB" id="A0AA50C9P5"/>
<evidence type="ECO:0000313" key="9">
    <source>
        <dbReference type="EMBL" id="WLQ69494.1"/>
    </source>
</evidence>
<protein>
    <submittedName>
        <fullName evidence="9">MYB protein</fullName>
    </submittedName>
</protein>
<evidence type="ECO:0000256" key="3">
    <source>
        <dbReference type="ARBA" id="ARBA00023015"/>
    </source>
</evidence>
<dbReference type="GO" id="GO:0000976">
    <property type="term" value="F:transcription cis-regulatory region binding"/>
    <property type="evidence" value="ECO:0007669"/>
    <property type="project" value="UniProtKB-ARBA"/>
</dbReference>
<evidence type="ECO:0000256" key="1">
    <source>
        <dbReference type="ARBA" id="ARBA00004123"/>
    </source>
</evidence>
<evidence type="ECO:0000259" key="8">
    <source>
        <dbReference type="PROSITE" id="PS51294"/>
    </source>
</evidence>
<dbReference type="SMART" id="SM00717">
    <property type="entry name" value="SANT"/>
    <property type="match status" value="2"/>
</dbReference>
<evidence type="ECO:0000256" key="6">
    <source>
        <dbReference type="ARBA" id="ARBA00023242"/>
    </source>
</evidence>
<dbReference type="InterPro" id="IPR015495">
    <property type="entry name" value="Myb_TF_plants"/>
</dbReference>
<reference evidence="9" key="1">
    <citation type="submission" date="2023-04" db="EMBL/GenBank/DDBJ databases">
        <title>Genome-wide analysis of the MYB gene family in ginger (Zingiber officinale Roscoe).</title>
        <authorList>
            <person name="Xing H.-T."/>
            <person name="Li H.-L."/>
        </authorList>
    </citation>
    <scope>NUCLEOTIDE SEQUENCE</scope>
    <source>
        <strain evidence="9">Maker00013258</strain>
    </source>
</reference>
<dbReference type="InterPro" id="IPR017930">
    <property type="entry name" value="Myb_dom"/>
</dbReference>
<dbReference type="CDD" id="cd00167">
    <property type="entry name" value="SANT"/>
    <property type="match status" value="2"/>
</dbReference>
<feature type="domain" description="Myb-like" evidence="7">
    <location>
        <begin position="11"/>
        <end position="63"/>
    </location>
</feature>